<dbReference type="OrthoDB" id="6078430at2759"/>
<dbReference type="EMBL" id="CAJPWZ010002187">
    <property type="protein sequence ID" value="CAG2232505.1"/>
    <property type="molecule type" value="Genomic_DNA"/>
</dbReference>
<comment type="caution">
    <text evidence="1">The sequence shown here is derived from an EMBL/GenBank/DDBJ whole genome shotgun (WGS) entry which is preliminary data.</text>
</comment>
<accession>A0A8S3TG76</accession>
<name>A0A8S3TG76_MYTED</name>
<keyword evidence="2" id="KW-1185">Reference proteome</keyword>
<protein>
    <recommendedName>
        <fullName evidence="3">Envelope fusion protein</fullName>
    </recommendedName>
</protein>
<evidence type="ECO:0008006" key="3">
    <source>
        <dbReference type="Google" id="ProtNLM"/>
    </source>
</evidence>
<dbReference type="AlphaFoldDB" id="A0A8S3TG76"/>
<proteinExistence type="predicted"/>
<gene>
    <name evidence="1" type="ORF">MEDL_45357</name>
</gene>
<evidence type="ECO:0000313" key="1">
    <source>
        <dbReference type="EMBL" id="CAG2232505.1"/>
    </source>
</evidence>
<organism evidence="1 2">
    <name type="scientific">Mytilus edulis</name>
    <name type="common">Blue mussel</name>
    <dbReference type="NCBI Taxonomy" id="6550"/>
    <lineage>
        <taxon>Eukaryota</taxon>
        <taxon>Metazoa</taxon>
        <taxon>Spiralia</taxon>
        <taxon>Lophotrochozoa</taxon>
        <taxon>Mollusca</taxon>
        <taxon>Bivalvia</taxon>
        <taxon>Autobranchia</taxon>
        <taxon>Pteriomorphia</taxon>
        <taxon>Mytilida</taxon>
        <taxon>Mytiloidea</taxon>
        <taxon>Mytilidae</taxon>
        <taxon>Mytilinae</taxon>
        <taxon>Mytilus</taxon>
    </lineage>
</organism>
<reference evidence="1" key="1">
    <citation type="submission" date="2021-03" db="EMBL/GenBank/DDBJ databases">
        <authorList>
            <person name="Bekaert M."/>
        </authorList>
    </citation>
    <scope>NUCLEOTIDE SEQUENCE</scope>
</reference>
<sequence>MHLLDTIKAIHTLIPHSTILSSKRSIRSFLPFIGSLAKGLFGTATMSDVNLLARHINALNKRTELLTDVLHQHGDHLSSYMSVMDNRTTNLMSGIQTNSKEIATLANSMNLSLVTLQQSMFNISKILINLTNTGNILRSNLDQFQAAVQSLVMGRVSPLLLPKQTLTHALHKVQGILTKSYPGFYLTQLHPSFYYTNRNFMFMRNHSILYLTLRFPVSSHAQPLQLFKVISLPVPVNNTLKHATKLLDLPDFVALTHKHDYYLPLSSTQLTNCQHESVITCSFNIALIPSHVQQCTIALFNNDKKQVKSLCNFRFLENHLTHDIIELSSTSVLVYQSDTLAINCHNKQNLLPGCKFCVVNLPCKCSLSTKSLYLSPRLVQCYNNTQEVSVQYPVNLALLQEYFSDKQLSSTSGDKLFSTQVQLSVPNFSLYSHSISNTLAADQQMHLNLKKMTAAVRNDSKIFKTLSEPLLDGIISIQSEWPDLNAIFICTDLFL</sequence>
<dbReference type="Proteomes" id="UP000683360">
    <property type="component" value="Unassembled WGS sequence"/>
</dbReference>
<evidence type="ECO:0000313" key="2">
    <source>
        <dbReference type="Proteomes" id="UP000683360"/>
    </source>
</evidence>